<evidence type="ECO:0000313" key="3">
    <source>
        <dbReference type="Proteomes" id="UP000078252"/>
    </source>
</evidence>
<dbReference type="Proteomes" id="UP000078252">
    <property type="component" value="Unassembled WGS sequence"/>
</dbReference>
<accession>A0A175RQZ3</accession>
<name>A0A175RQZ3_9MICO</name>
<proteinExistence type="predicted"/>
<reference evidence="2 3" key="1">
    <citation type="journal article" date="2016" name="Front. Microbiol.">
        <title>Genomic Resource of Rice Seed Associated Bacteria.</title>
        <authorList>
            <person name="Midha S."/>
            <person name="Bansal K."/>
            <person name="Sharma S."/>
            <person name="Kumar N."/>
            <person name="Patil P.P."/>
            <person name="Chaudhry V."/>
            <person name="Patil P.B."/>
        </authorList>
    </citation>
    <scope>NUCLEOTIDE SEQUENCE [LARGE SCALE GENOMIC DNA]</scope>
    <source>
        <strain evidence="2 3">NS184</strain>
    </source>
</reference>
<dbReference type="AlphaFoldDB" id="A0A175RQZ3"/>
<dbReference type="PATRIC" id="fig|33881.3.peg.2338"/>
<comment type="caution">
    <text evidence="2">The sequence shown here is derived from an EMBL/GenBank/DDBJ whole genome shotgun (WGS) entry which is preliminary data.</text>
</comment>
<evidence type="ECO:0000256" key="1">
    <source>
        <dbReference type="SAM" id="Phobius"/>
    </source>
</evidence>
<feature type="transmembrane region" description="Helical" evidence="1">
    <location>
        <begin position="12"/>
        <end position="31"/>
    </location>
</feature>
<organism evidence="2 3">
    <name type="scientific">Curtobacterium luteum</name>
    <dbReference type="NCBI Taxonomy" id="33881"/>
    <lineage>
        <taxon>Bacteria</taxon>
        <taxon>Bacillati</taxon>
        <taxon>Actinomycetota</taxon>
        <taxon>Actinomycetes</taxon>
        <taxon>Micrococcales</taxon>
        <taxon>Microbacteriaceae</taxon>
        <taxon>Curtobacterium</taxon>
    </lineage>
</organism>
<dbReference type="EMBL" id="LDQC01000052">
    <property type="protein sequence ID" value="KTR05897.1"/>
    <property type="molecule type" value="Genomic_DNA"/>
</dbReference>
<keyword evidence="1" id="KW-0472">Membrane</keyword>
<gene>
    <name evidence="2" type="ORF">NS184_09980</name>
</gene>
<protein>
    <submittedName>
        <fullName evidence="2">Uncharacterized protein</fullName>
    </submittedName>
</protein>
<evidence type="ECO:0000313" key="2">
    <source>
        <dbReference type="EMBL" id="KTR05897.1"/>
    </source>
</evidence>
<sequence length="70" mass="7175">MRGAHGSTVCGFLAWVVAPASFSGFLPWVAAGRGRAVLRAGWSVVRLYDGVFAAAPEPADGTGTLATIAR</sequence>
<keyword evidence="1" id="KW-1133">Transmembrane helix</keyword>
<keyword evidence="1" id="KW-0812">Transmembrane</keyword>